<dbReference type="EMBL" id="JBHFAB010000024">
    <property type="protein sequence ID" value="MFC1420264.1"/>
    <property type="molecule type" value="Genomic_DNA"/>
</dbReference>
<keyword evidence="1" id="KW-0472">Membrane</keyword>
<evidence type="ECO:0000313" key="3">
    <source>
        <dbReference type="Proteomes" id="UP001592531"/>
    </source>
</evidence>
<protein>
    <recommendedName>
        <fullName evidence="4">DUF4235 domain-containing protein</fullName>
    </recommendedName>
</protein>
<evidence type="ECO:0000256" key="1">
    <source>
        <dbReference type="SAM" id="Phobius"/>
    </source>
</evidence>
<reference evidence="2 3" key="1">
    <citation type="submission" date="2024-09" db="EMBL/GenBank/DDBJ databases">
        <authorList>
            <person name="Lee S.D."/>
        </authorList>
    </citation>
    <scope>NUCLEOTIDE SEQUENCE [LARGE SCALE GENOMIC DNA]</scope>
    <source>
        <strain evidence="2 3">N8-3</strain>
    </source>
</reference>
<organism evidence="2 3">
    <name type="scientific">Streptacidiphilus cavernicola</name>
    <dbReference type="NCBI Taxonomy" id="3342716"/>
    <lineage>
        <taxon>Bacteria</taxon>
        <taxon>Bacillati</taxon>
        <taxon>Actinomycetota</taxon>
        <taxon>Actinomycetes</taxon>
        <taxon>Kitasatosporales</taxon>
        <taxon>Streptomycetaceae</taxon>
        <taxon>Streptacidiphilus</taxon>
    </lineage>
</organism>
<sequence length="83" mass="8662">MTDTTSKAKQLTGFKHTKPGLMVGLGGSAWGAFGIVKDIRKARAEGDTLKLVNAAVGALALVTATALLVRELRRLGDDDILLG</sequence>
<comment type="caution">
    <text evidence="2">The sequence shown here is derived from an EMBL/GenBank/DDBJ whole genome shotgun (WGS) entry which is preliminary data.</text>
</comment>
<dbReference type="RefSeq" id="WP_380541157.1">
    <property type="nucleotide sequence ID" value="NZ_JBHFAB010000024.1"/>
</dbReference>
<accession>A0ABV6W2N8</accession>
<evidence type="ECO:0008006" key="4">
    <source>
        <dbReference type="Google" id="ProtNLM"/>
    </source>
</evidence>
<gene>
    <name evidence="2" type="ORF">ACEZDE_27005</name>
</gene>
<keyword evidence="1" id="KW-1133">Transmembrane helix</keyword>
<feature type="transmembrane region" description="Helical" evidence="1">
    <location>
        <begin position="51"/>
        <end position="69"/>
    </location>
</feature>
<keyword evidence="3" id="KW-1185">Reference proteome</keyword>
<name>A0ABV6W2N8_9ACTN</name>
<evidence type="ECO:0000313" key="2">
    <source>
        <dbReference type="EMBL" id="MFC1420264.1"/>
    </source>
</evidence>
<proteinExistence type="predicted"/>
<keyword evidence="1" id="KW-0812">Transmembrane</keyword>
<dbReference type="Proteomes" id="UP001592531">
    <property type="component" value="Unassembled WGS sequence"/>
</dbReference>